<feature type="domain" description="Peptidase S1" evidence="7">
    <location>
        <begin position="21"/>
        <end position="244"/>
    </location>
</feature>
<dbReference type="InterPro" id="IPR018114">
    <property type="entry name" value="TRYPSIN_HIS"/>
</dbReference>
<gene>
    <name evidence="8" type="ORF">GDO86_012165</name>
</gene>
<dbReference type="GO" id="GO:0004252">
    <property type="term" value="F:serine-type endopeptidase activity"/>
    <property type="evidence" value="ECO:0007669"/>
    <property type="project" value="InterPro"/>
</dbReference>
<dbReference type="InterPro" id="IPR033116">
    <property type="entry name" value="TRYPSIN_SER"/>
</dbReference>
<dbReference type="CDD" id="cd00190">
    <property type="entry name" value="Tryp_SPc"/>
    <property type="match status" value="1"/>
</dbReference>
<keyword evidence="4 6" id="KW-0720">Serine protease</keyword>
<evidence type="ECO:0000259" key="7">
    <source>
        <dbReference type="PROSITE" id="PS50240"/>
    </source>
</evidence>
<name>A0A8T2IRP0_9PIPI</name>
<dbReference type="AlphaFoldDB" id="A0A8T2IRP0"/>
<keyword evidence="2 6" id="KW-0645">Protease</keyword>
<dbReference type="PANTHER" id="PTHR24264:SF72">
    <property type="entry name" value="TRYPSIN"/>
    <property type="match status" value="1"/>
</dbReference>
<dbReference type="GO" id="GO:0005615">
    <property type="term" value="C:extracellular space"/>
    <property type="evidence" value="ECO:0007669"/>
    <property type="project" value="TreeGrafter"/>
</dbReference>
<dbReference type="FunFam" id="2.40.10.10:FF:000010">
    <property type="entry name" value="Kallikrein related peptidase 11"/>
    <property type="match status" value="1"/>
</dbReference>
<dbReference type="EMBL" id="JAACNH010000008">
    <property type="protein sequence ID" value="KAG8433704.1"/>
    <property type="molecule type" value="Genomic_DNA"/>
</dbReference>
<proteinExistence type="inferred from homology"/>
<dbReference type="SUPFAM" id="SSF50494">
    <property type="entry name" value="Trypsin-like serine proteases"/>
    <property type="match status" value="1"/>
</dbReference>
<dbReference type="Gene3D" id="2.40.10.10">
    <property type="entry name" value="Trypsin-like serine proteases"/>
    <property type="match status" value="2"/>
</dbReference>
<keyword evidence="5" id="KW-1015">Disulfide bond</keyword>
<keyword evidence="9" id="KW-1185">Reference proteome</keyword>
<dbReference type="InterPro" id="IPR009003">
    <property type="entry name" value="Peptidase_S1_PA"/>
</dbReference>
<dbReference type="Proteomes" id="UP000812440">
    <property type="component" value="Chromosome 7"/>
</dbReference>
<dbReference type="Pfam" id="PF00089">
    <property type="entry name" value="Trypsin"/>
    <property type="match status" value="1"/>
</dbReference>
<dbReference type="InterPro" id="IPR043504">
    <property type="entry name" value="Peptidase_S1_PA_chymotrypsin"/>
</dbReference>
<evidence type="ECO:0000256" key="5">
    <source>
        <dbReference type="ARBA" id="ARBA00023157"/>
    </source>
</evidence>
<dbReference type="FunFam" id="2.40.10.10:FF:000021">
    <property type="entry name" value="Kallikrein 1"/>
    <property type="match status" value="1"/>
</dbReference>
<comment type="similarity">
    <text evidence="1">Belongs to the peptidase S1 family. Snake venom subfamily.</text>
</comment>
<accession>A0A8T2IRP0</accession>
<keyword evidence="3 6" id="KW-0378">Hydrolase</keyword>
<dbReference type="PROSITE" id="PS00134">
    <property type="entry name" value="TRYPSIN_HIS"/>
    <property type="match status" value="1"/>
</dbReference>
<sequence>MLLWVKFLSLFPARSHDIDRIIGGSECVPHSQPWQAALYYFSDFICGGILINEWWVLTAAHCWKSNIQVVLGAHDRSKACRQKQYRYAEKVFPHCSFDNITYDNDIMLLKLESPANISDHVNTATLPTHLAEENTTCLTSGWGSTISPGANFPALLQCVNVTTVNQTVCRSSYPTDIITDNMLCAGDMAGGKDTCEGDSGGPLICDGKLQGITSWGNPVCGLPNKPGIFTIVSNYIDWIQDIMEKELSECSRNSFY</sequence>
<protein>
    <recommendedName>
        <fullName evidence="7">Peptidase S1 domain-containing protein</fullName>
    </recommendedName>
</protein>
<evidence type="ECO:0000256" key="6">
    <source>
        <dbReference type="RuleBase" id="RU363034"/>
    </source>
</evidence>
<evidence type="ECO:0000256" key="4">
    <source>
        <dbReference type="ARBA" id="ARBA00022825"/>
    </source>
</evidence>
<dbReference type="InterPro" id="IPR050127">
    <property type="entry name" value="Serine_Proteases_S1"/>
</dbReference>
<dbReference type="GO" id="GO:0006508">
    <property type="term" value="P:proteolysis"/>
    <property type="evidence" value="ECO:0007669"/>
    <property type="project" value="UniProtKB-KW"/>
</dbReference>
<evidence type="ECO:0000313" key="9">
    <source>
        <dbReference type="Proteomes" id="UP000812440"/>
    </source>
</evidence>
<evidence type="ECO:0000256" key="1">
    <source>
        <dbReference type="ARBA" id="ARBA00009228"/>
    </source>
</evidence>
<dbReference type="SMART" id="SM00020">
    <property type="entry name" value="Tryp_SPc"/>
    <property type="match status" value="1"/>
</dbReference>
<evidence type="ECO:0000256" key="2">
    <source>
        <dbReference type="ARBA" id="ARBA00022670"/>
    </source>
</evidence>
<evidence type="ECO:0000256" key="3">
    <source>
        <dbReference type="ARBA" id="ARBA00022801"/>
    </source>
</evidence>
<dbReference type="InterPro" id="IPR001254">
    <property type="entry name" value="Trypsin_dom"/>
</dbReference>
<dbReference type="InterPro" id="IPR001314">
    <property type="entry name" value="Peptidase_S1A"/>
</dbReference>
<reference evidence="8" key="1">
    <citation type="thesis" date="2020" institute="ProQuest LLC" country="789 East Eisenhower Parkway, Ann Arbor, MI, USA">
        <title>Comparative Genomics and Chromosome Evolution.</title>
        <authorList>
            <person name="Mudd A.B."/>
        </authorList>
    </citation>
    <scope>NUCLEOTIDE SEQUENCE</scope>
    <source>
        <strain evidence="8">Female2</strain>
        <tissue evidence="8">Blood</tissue>
    </source>
</reference>
<dbReference type="PRINTS" id="PR00722">
    <property type="entry name" value="CHYMOTRYPSIN"/>
</dbReference>
<evidence type="ECO:0000313" key="8">
    <source>
        <dbReference type="EMBL" id="KAG8433704.1"/>
    </source>
</evidence>
<comment type="caution">
    <text evidence="8">The sequence shown here is derived from an EMBL/GenBank/DDBJ whole genome shotgun (WGS) entry which is preliminary data.</text>
</comment>
<dbReference type="PROSITE" id="PS00135">
    <property type="entry name" value="TRYPSIN_SER"/>
    <property type="match status" value="1"/>
</dbReference>
<organism evidence="8 9">
    <name type="scientific">Hymenochirus boettgeri</name>
    <name type="common">Congo dwarf clawed frog</name>
    <dbReference type="NCBI Taxonomy" id="247094"/>
    <lineage>
        <taxon>Eukaryota</taxon>
        <taxon>Metazoa</taxon>
        <taxon>Chordata</taxon>
        <taxon>Craniata</taxon>
        <taxon>Vertebrata</taxon>
        <taxon>Euteleostomi</taxon>
        <taxon>Amphibia</taxon>
        <taxon>Batrachia</taxon>
        <taxon>Anura</taxon>
        <taxon>Pipoidea</taxon>
        <taxon>Pipidae</taxon>
        <taxon>Pipinae</taxon>
        <taxon>Hymenochirus</taxon>
    </lineage>
</organism>
<dbReference type="PANTHER" id="PTHR24264">
    <property type="entry name" value="TRYPSIN-RELATED"/>
    <property type="match status" value="1"/>
</dbReference>
<dbReference type="OrthoDB" id="10061449at2759"/>
<dbReference type="PROSITE" id="PS50240">
    <property type="entry name" value="TRYPSIN_DOM"/>
    <property type="match status" value="1"/>
</dbReference>